<dbReference type="AlphaFoldDB" id="A0A5C7IUY7"/>
<comment type="caution">
    <text evidence="1">The sequence shown here is derived from an EMBL/GenBank/DDBJ whole genome shotgun (WGS) entry which is preliminary data.</text>
</comment>
<evidence type="ECO:0008006" key="3">
    <source>
        <dbReference type="Google" id="ProtNLM"/>
    </source>
</evidence>
<organism evidence="1 2">
    <name type="scientific">Acer yangbiense</name>
    <dbReference type="NCBI Taxonomy" id="1000413"/>
    <lineage>
        <taxon>Eukaryota</taxon>
        <taxon>Viridiplantae</taxon>
        <taxon>Streptophyta</taxon>
        <taxon>Embryophyta</taxon>
        <taxon>Tracheophyta</taxon>
        <taxon>Spermatophyta</taxon>
        <taxon>Magnoliopsida</taxon>
        <taxon>eudicotyledons</taxon>
        <taxon>Gunneridae</taxon>
        <taxon>Pentapetalae</taxon>
        <taxon>rosids</taxon>
        <taxon>malvids</taxon>
        <taxon>Sapindales</taxon>
        <taxon>Sapindaceae</taxon>
        <taxon>Hippocastanoideae</taxon>
        <taxon>Acereae</taxon>
        <taxon>Acer</taxon>
    </lineage>
</organism>
<reference evidence="2" key="1">
    <citation type="journal article" date="2019" name="Gigascience">
        <title>De novo genome assembly of the endangered Acer yangbiense, a plant species with extremely small populations endemic to Yunnan Province, China.</title>
        <authorList>
            <person name="Yang J."/>
            <person name="Wariss H.M."/>
            <person name="Tao L."/>
            <person name="Zhang R."/>
            <person name="Yun Q."/>
            <person name="Hollingsworth P."/>
            <person name="Dao Z."/>
            <person name="Luo G."/>
            <person name="Guo H."/>
            <person name="Ma Y."/>
            <person name="Sun W."/>
        </authorList>
    </citation>
    <scope>NUCLEOTIDE SEQUENCE [LARGE SCALE GENOMIC DNA]</scope>
    <source>
        <strain evidence="2">cv. Malutang</strain>
    </source>
</reference>
<sequence>MDKVRFVVLYGGEWSNSGGKFKYQTGMSKVILVSRETLYESLHDIVSRLVEANPNESSIKMKFIFNSPEVVAPFEVVNDADVQVFLCENSDVNTRTSLCVTTEQKRRIIPNT</sequence>
<name>A0A5C7IUY7_9ROSI</name>
<dbReference type="EMBL" id="VAHF01000001">
    <property type="protein sequence ID" value="TXG73081.1"/>
    <property type="molecule type" value="Genomic_DNA"/>
</dbReference>
<accession>A0A5C7IUY7</accession>
<protein>
    <recommendedName>
        <fullName evidence="3">PB1 domain-containing protein</fullName>
    </recommendedName>
</protein>
<keyword evidence="2" id="KW-1185">Reference proteome</keyword>
<proteinExistence type="predicted"/>
<evidence type="ECO:0000313" key="1">
    <source>
        <dbReference type="EMBL" id="TXG73081.1"/>
    </source>
</evidence>
<dbReference type="OrthoDB" id="1780670at2759"/>
<evidence type="ECO:0000313" key="2">
    <source>
        <dbReference type="Proteomes" id="UP000323000"/>
    </source>
</evidence>
<gene>
    <name evidence="1" type="ORF">EZV62_001660</name>
</gene>
<dbReference type="Proteomes" id="UP000323000">
    <property type="component" value="Chromosome 1"/>
</dbReference>